<protein>
    <submittedName>
        <fullName evidence="4">TetR family transcriptional regulator</fullName>
    </submittedName>
</protein>
<feature type="domain" description="HTH tetR-type" evidence="3">
    <location>
        <begin position="9"/>
        <end position="69"/>
    </location>
</feature>
<keyword evidence="5" id="KW-1185">Reference proteome</keyword>
<dbReference type="Proteomes" id="UP000295729">
    <property type="component" value="Unassembled WGS sequence"/>
</dbReference>
<comment type="caution">
    <text evidence="4">The sequence shown here is derived from an EMBL/GenBank/DDBJ whole genome shotgun (WGS) entry which is preliminary data.</text>
</comment>
<evidence type="ECO:0000313" key="5">
    <source>
        <dbReference type="Proteomes" id="UP000295729"/>
    </source>
</evidence>
<evidence type="ECO:0000313" key="4">
    <source>
        <dbReference type="EMBL" id="TDR14971.1"/>
    </source>
</evidence>
<evidence type="ECO:0000256" key="2">
    <source>
        <dbReference type="PROSITE-ProRule" id="PRU00335"/>
    </source>
</evidence>
<reference evidence="4 5" key="1">
    <citation type="submission" date="2019-03" db="EMBL/GenBank/DDBJ databases">
        <title>Genomic Encyclopedia of Type Strains, Phase IV (KMG-IV): sequencing the most valuable type-strain genomes for metagenomic binning, comparative biology and taxonomic classification.</title>
        <authorList>
            <person name="Goeker M."/>
        </authorList>
    </citation>
    <scope>NUCLEOTIDE SEQUENCE [LARGE SCALE GENOMIC DNA]</scope>
    <source>
        <strain evidence="4 5">DSM 5604</strain>
    </source>
</reference>
<proteinExistence type="predicted"/>
<dbReference type="Gene3D" id="1.10.357.10">
    <property type="entry name" value="Tetracycline Repressor, domain 2"/>
    <property type="match status" value="1"/>
</dbReference>
<gene>
    <name evidence="4" type="ORF">C8D85_0323</name>
</gene>
<dbReference type="EMBL" id="SNZA01000001">
    <property type="protein sequence ID" value="TDR14971.1"/>
    <property type="molecule type" value="Genomic_DNA"/>
</dbReference>
<keyword evidence="1 2" id="KW-0238">DNA-binding</keyword>
<feature type="DNA-binding region" description="H-T-H motif" evidence="2">
    <location>
        <begin position="32"/>
        <end position="51"/>
    </location>
</feature>
<name>A0A4V3DGN4_9GAMM</name>
<dbReference type="InterPro" id="IPR001647">
    <property type="entry name" value="HTH_TetR"/>
</dbReference>
<evidence type="ECO:0000259" key="3">
    <source>
        <dbReference type="PROSITE" id="PS50977"/>
    </source>
</evidence>
<evidence type="ECO:0000256" key="1">
    <source>
        <dbReference type="ARBA" id="ARBA00023125"/>
    </source>
</evidence>
<dbReference type="InterPro" id="IPR009057">
    <property type="entry name" value="Homeodomain-like_sf"/>
</dbReference>
<dbReference type="PANTHER" id="PTHR43479:SF11">
    <property type="entry name" value="ACREF_ENVCD OPERON REPRESSOR-RELATED"/>
    <property type="match status" value="1"/>
</dbReference>
<accession>A0A4V3DGN4</accession>
<sequence>MNRREQQKANTRAKIKTAARKAFHEFGIEATTTREISRLSNVAVGTFFVHYADKLELVKEIYFDDMDEALSSSVGQLAPTSSPAEYLIQIAKILFPFYSDYIESTRHIVADSINHGGFHTQQMQSISQGVSKRFADAGIDTKTAQLFAENMMANYWLVFMECLPKNEFSNGSVIERLEGLNLPFKISFENALQAKR</sequence>
<organism evidence="4 5">
    <name type="scientific">Marinomonas communis</name>
    <dbReference type="NCBI Taxonomy" id="28254"/>
    <lineage>
        <taxon>Bacteria</taxon>
        <taxon>Pseudomonadati</taxon>
        <taxon>Pseudomonadota</taxon>
        <taxon>Gammaproteobacteria</taxon>
        <taxon>Oceanospirillales</taxon>
        <taxon>Oceanospirillaceae</taxon>
        <taxon>Marinomonas</taxon>
    </lineage>
</organism>
<dbReference type="SUPFAM" id="SSF46689">
    <property type="entry name" value="Homeodomain-like"/>
    <property type="match status" value="1"/>
</dbReference>
<dbReference type="OrthoDB" id="116240at2"/>
<dbReference type="InterPro" id="IPR050624">
    <property type="entry name" value="HTH-type_Tx_Regulator"/>
</dbReference>
<dbReference type="Pfam" id="PF00440">
    <property type="entry name" value="TetR_N"/>
    <property type="match status" value="1"/>
</dbReference>
<dbReference type="PANTHER" id="PTHR43479">
    <property type="entry name" value="ACREF/ENVCD OPERON REPRESSOR-RELATED"/>
    <property type="match status" value="1"/>
</dbReference>
<dbReference type="AlphaFoldDB" id="A0A4V3DGN4"/>
<dbReference type="PROSITE" id="PS50977">
    <property type="entry name" value="HTH_TETR_2"/>
    <property type="match status" value="1"/>
</dbReference>
<dbReference type="GO" id="GO:0003677">
    <property type="term" value="F:DNA binding"/>
    <property type="evidence" value="ECO:0007669"/>
    <property type="project" value="UniProtKB-UniRule"/>
</dbReference>